<keyword evidence="2" id="KW-1185">Reference proteome</keyword>
<dbReference type="EMBL" id="JAYMYS010000004">
    <property type="protein sequence ID" value="KAK7395147.1"/>
    <property type="molecule type" value="Genomic_DNA"/>
</dbReference>
<dbReference type="PANTHER" id="PTHR31659">
    <property type="entry name" value="PROTEIN: UPF0503-LIKE PROTEIN, PUTATIVE (DUF740)-RELATED"/>
    <property type="match status" value="1"/>
</dbReference>
<dbReference type="GO" id="GO:0005886">
    <property type="term" value="C:plasma membrane"/>
    <property type="evidence" value="ECO:0007669"/>
    <property type="project" value="TreeGrafter"/>
</dbReference>
<organism evidence="1 2">
    <name type="scientific">Psophocarpus tetragonolobus</name>
    <name type="common">Winged bean</name>
    <name type="synonym">Dolichos tetragonolobus</name>
    <dbReference type="NCBI Taxonomy" id="3891"/>
    <lineage>
        <taxon>Eukaryota</taxon>
        <taxon>Viridiplantae</taxon>
        <taxon>Streptophyta</taxon>
        <taxon>Embryophyta</taxon>
        <taxon>Tracheophyta</taxon>
        <taxon>Spermatophyta</taxon>
        <taxon>Magnoliopsida</taxon>
        <taxon>eudicotyledons</taxon>
        <taxon>Gunneridae</taxon>
        <taxon>Pentapetalae</taxon>
        <taxon>rosids</taxon>
        <taxon>fabids</taxon>
        <taxon>Fabales</taxon>
        <taxon>Fabaceae</taxon>
        <taxon>Papilionoideae</taxon>
        <taxon>50 kb inversion clade</taxon>
        <taxon>NPAAA clade</taxon>
        <taxon>indigoferoid/millettioid clade</taxon>
        <taxon>Phaseoleae</taxon>
        <taxon>Psophocarpus</taxon>
    </lineage>
</organism>
<dbReference type="Proteomes" id="UP001386955">
    <property type="component" value="Unassembled WGS sequence"/>
</dbReference>
<name>A0AAN9SKR6_PSOTE</name>
<gene>
    <name evidence="1" type="ORF">VNO78_15691</name>
</gene>
<dbReference type="PANTHER" id="PTHR31659:SF9">
    <property type="entry name" value="PROTEIN: UPF0503-LIKE PROTEIN, PUTATIVE (DUF740)-RELATED"/>
    <property type="match status" value="1"/>
</dbReference>
<evidence type="ECO:0000313" key="2">
    <source>
        <dbReference type="Proteomes" id="UP001386955"/>
    </source>
</evidence>
<protein>
    <submittedName>
        <fullName evidence="1">Uncharacterized protein</fullName>
    </submittedName>
</protein>
<evidence type="ECO:0000313" key="1">
    <source>
        <dbReference type="EMBL" id="KAK7395147.1"/>
    </source>
</evidence>
<dbReference type="AlphaFoldDB" id="A0AAN9SKR6"/>
<accession>A0AAN9SKR6</accession>
<reference evidence="1 2" key="1">
    <citation type="submission" date="2024-01" db="EMBL/GenBank/DDBJ databases">
        <title>The genomes of 5 underutilized Papilionoideae crops provide insights into root nodulation and disease resistanc.</title>
        <authorList>
            <person name="Jiang F."/>
        </authorList>
    </citation>
    <scope>NUCLEOTIDE SEQUENCE [LARGE SCALE GENOMIC DNA]</scope>
    <source>
        <strain evidence="1">DUOXIRENSHENG_FW03</strain>
        <tissue evidence="1">Leaves</tissue>
    </source>
</reference>
<dbReference type="InterPro" id="IPR008004">
    <property type="entry name" value="OCTOPUS-like"/>
</dbReference>
<proteinExistence type="predicted"/>
<comment type="caution">
    <text evidence="1">The sequence shown here is derived from an EMBL/GenBank/DDBJ whole genome shotgun (WGS) entry which is preliminary data.</text>
</comment>
<dbReference type="Pfam" id="PF05340">
    <property type="entry name" value="DUF740"/>
    <property type="match status" value="2"/>
</dbReference>
<sequence>MVPSYIISSTRMQPERPSNFCNQHPEEQFIGFCPLCLCERLVILRQNYPFFINSPRESLSPLSLQQPHHPSNICDRHPEHFTGFCSSCLNERLTIVRNNYYSSFIPKPSTSTTLNPKAIFQPITTIHHPHFPPSSYNFQPKLRRSQSYPTLENKPVFYDLEPPQNSCNIIPKKEPKVEMRNLASSSILVQKDKEIIEEEPNIEIKVDVELENTQKVMEDQMDIDSLAKKSFDCNFKGCIWNWLRQFSRKGFKSGDRSRRQKHK</sequence>